<evidence type="ECO:0000256" key="7">
    <source>
        <dbReference type="ARBA" id="ARBA00023004"/>
    </source>
</evidence>
<feature type="binding site" evidence="9">
    <location>
        <position position="169"/>
    </location>
    <ligand>
        <name>cob(II)alamin</name>
        <dbReference type="ChEBI" id="CHEBI:16304"/>
    </ligand>
</feature>
<evidence type="ECO:0000256" key="4">
    <source>
        <dbReference type="ARBA" id="ARBA00022723"/>
    </source>
</evidence>
<feature type="binding site" evidence="9">
    <location>
        <position position="242"/>
    </location>
    <ligand>
        <name>[4Fe-4S] cluster</name>
        <dbReference type="ChEBI" id="CHEBI:49883"/>
        <label>2</label>
    </ligand>
</feature>
<comment type="subunit">
    <text evidence="9">Monomer.</text>
</comment>
<dbReference type="GO" id="GO:0046872">
    <property type="term" value="F:metal ion binding"/>
    <property type="evidence" value="ECO:0007669"/>
    <property type="project" value="UniProtKB-KW"/>
</dbReference>
<feature type="domain" description="4Fe-4S ferredoxin-type" evidence="10">
    <location>
        <begin position="176"/>
        <end position="208"/>
    </location>
</feature>
<keyword evidence="9" id="KW-0846">Cobalamin</keyword>
<dbReference type="InterPro" id="IPR017896">
    <property type="entry name" value="4Fe4S_Fe-S-bd"/>
</dbReference>
<dbReference type="AlphaFoldDB" id="A9B9K4"/>
<dbReference type="PROSITE" id="PS51379">
    <property type="entry name" value="4FE4S_FER_2"/>
    <property type="match status" value="1"/>
</dbReference>
<dbReference type="InterPro" id="IPR004453">
    <property type="entry name" value="QueG"/>
</dbReference>
<keyword evidence="12" id="KW-1185">Reference proteome</keyword>
<evidence type="ECO:0000256" key="6">
    <source>
        <dbReference type="ARBA" id="ARBA00023002"/>
    </source>
</evidence>
<dbReference type="HAMAP" id="MF_00916">
    <property type="entry name" value="QueG"/>
    <property type="match status" value="1"/>
</dbReference>
<evidence type="ECO:0000256" key="3">
    <source>
        <dbReference type="ARBA" id="ARBA00022694"/>
    </source>
</evidence>
<dbReference type="STRING" id="93059.P9211_00061"/>
<dbReference type="PROSITE" id="PS00198">
    <property type="entry name" value="4FE4S_FER_1"/>
    <property type="match status" value="1"/>
</dbReference>
<dbReference type="Pfam" id="PF13484">
    <property type="entry name" value="Fer4_16"/>
    <property type="match status" value="1"/>
</dbReference>
<dbReference type="InterPro" id="IPR013542">
    <property type="entry name" value="QueG_DUF1730"/>
</dbReference>
<evidence type="ECO:0000313" key="11">
    <source>
        <dbReference type="EMBL" id="ABX07937.1"/>
    </source>
</evidence>
<dbReference type="NCBIfam" id="TIGR00276">
    <property type="entry name" value="tRNA epoxyqueuosine(34) reductase QueG"/>
    <property type="match status" value="1"/>
</dbReference>
<feature type="binding site" evidence="9">
    <location>
        <position position="134"/>
    </location>
    <ligand>
        <name>cob(II)alamin</name>
        <dbReference type="ChEBI" id="CHEBI:16304"/>
    </ligand>
</feature>
<keyword evidence="9" id="KW-0170">Cobalt</keyword>
<dbReference type="PANTHER" id="PTHR30002">
    <property type="entry name" value="EPOXYQUEUOSINE REDUCTASE"/>
    <property type="match status" value="1"/>
</dbReference>
<comment type="caution">
    <text evidence="9">Lacks conserved residue(s) required for the propagation of feature annotation.</text>
</comment>
<dbReference type="PANTHER" id="PTHR30002:SF4">
    <property type="entry name" value="EPOXYQUEUOSINE REDUCTASE"/>
    <property type="match status" value="1"/>
</dbReference>
<protein>
    <recommendedName>
        <fullName evidence="9">Epoxyqueuosine reductase</fullName>
        <ecNumber evidence="9">1.17.99.6</ecNumber>
    </recommendedName>
    <alternativeName>
        <fullName evidence="9">Queuosine biosynthesis protein QueG</fullName>
    </alternativeName>
</protein>
<dbReference type="GO" id="GO:0008616">
    <property type="term" value="P:tRNA queuosine(34) biosynthetic process"/>
    <property type="evidence" value="ECO:0007669"/>
    <property type="project" value="UniProtKB-UniRule"/>
</dbReference>
<dbReference type="Proteomes" id="UP000000788">
    <property type="component" value="Chromosome"/>
</dbReference>
<keyword evidence="2 9" id="KW-0963">Cytoplasm</keyword>
<keyword evidence="6 9" id="KW-0560">Oxidoreductase</keyword>
<dbReference type="HOGENOM" id="CLU_030790_0_0_3"/>
<feature type="binding site" evidence="9">
    <location>
        <position position="249"/>
    </location>
    <ligand>
        <name>[4Fe-4S] cluster</name>
        <dbReference type="ChEBI" id="CHEBI:49883"/>
        <label>1</label>
    </ligand>
</feature>
<keyword evidence="5 9" id="KW-0671">Queuosine biosynthesis</keyword>
<dbReference type="GO" id="GO:0052693">
    <property type="term" value="F:epoxyqueuosine reductase activity"/>
    <property type="evidence" value="ECO:0007669"/>
    <property type="project" value="UniProtKB-UniRule"/>
</dbReference>
<dbReference type="Pfam" id="PF08331">
    <property type="entry name" value="QueG_DUF1730"/>
    <property type="match status" value="1"/>
</dbReference>
<keyword evidence="7 9" id="KW-0408">Iron</keyword>
<accession>A9B9K4</accession>
<keyword evidence="4 9" id="KW-0479">Metal-binding</keyword>
<evidence type="ECO:0000256" key="1">
    <source>
        <dbReference type="ARBA" id="ARBA00022485"/>
    </source>
</evidence>
<dbReference type="EC" id="1.17.99.6" evidence="9"/>
<evidence type="ECO:0000256" key="2">
    <source>
        <dbReference type="ARBA" id="ARBA00022490"/>
    </source>
</evidence>
<comment type="pathway">
    <text evidence="9">tRNA modification; tRNA-queuosine biosynthesis.</text>
</comment>
<dbReference type="InterPro" id="IPR017900">
    <property type="entry name" value="4Fe4S_Fe_S_CS"/>
</dbReference>
<dbReference type="EMBL" id="CP000878">
    <property type="protein sequence ID" value="ABX07937.1"/>
    <property type="molecule type" value="Genomic_DNA"/>
</dbReference>
<dbReference type="GO" id="GO:0031419">
    <property type="term" value="F:cobalamin binding"/>
    <property type="evidence" value="ECO:0007669"/>
    <property type="project" value="UniProtKB-KW"/>
</dbReference>
<feature type="active site" description="Proton donor" evidence="9">
    <location>
        <position position="134"/>
    </location>
</feature>
<dbReference type="UniPathway" id="UPA00392"/>
<keyword evidence="8 9" id="KW-0411">Iron-sulfur</keyword>
<feature type="binding site" evidence="9">
    <location>
        <begin position="242"/>
        <end position="243"/>
    </location>
    <ligand>
        <name>cob(II)alamin</name>
        <dbReference type="ChEBI" id="CHEBI:16304"/>
    </ligand>
</feature>
<dbReference type="OrthoDB" id="9784571at2"/>
<name>A9B9K4_PROM4</name>
<feature type="binding site" evidence="9">
    <location>
        <position position="62"/>
    </location>
    <ligand>
        <name>cob(II)alamin</name>
        <dbReference type="ChEBI" id="CHEBI:16304"/>
    </ligand>
</feature>
<feature type="binding site" evidence="9">
    <location>
        <position position="198"/>
    </location>
    <ligand>
        <name>[4Fe-4S] cluster</name>
        <dbReference type="ChEBI" id="CHEBI:49883"/>
        <label>2</label>
    </ligand>
</feature>
<evidence type="ECO:0000256" key="8">
    <source>
        <dbReference type="ARBA" id="ARBA00023014"/>
    </source>
</evidence>
<feature type="binding site" evidence="9">
    <location>
        <position position="214"/>
    </location>
    <ligand>
        <name>[4Fe-4S] cluster</name>
        <dbReference type="ChEBI" id="CHEBI:49883"/>
        <label>2</label>
    </ligand>
</feature>
<reference evidence="11 12" key="1">
    <citation type="journal article" date="2007" name="PLoS Genet.">
        <title>Patterns and implications of gene gain and loss in the evolution of Prochlorococcus.</title>
        <authorList>
            <person name="Kettler G.C."/>
            <person name="Martiny A.C."/>
            <person name="Huang K."/>
            <person name="Zucker J."/>
            <person name="Coleman M.L."/>
            <person name="Rodrigue S."/>
            <person name="Chen F."/>
            <person name="Lapidus A."/>
            <person name="Ferriera S."/>
            <person name="Johnson J."/>
            <person name="Steglich C."/>
            <person name="Church G.M."/>
            <person name="Richardson P."/>
            <person name="Chisholm S.W."/>
        </authorList>
    </citation>
    <scope>NUCLEOTIDE SEQUENCE [LARGE SCALE GENOMIC DNA]</scope>
    <source>
        <strain evidence="12">MIT 9211</strain>
    </source>
</reference>
<comment type="cofactor">
    <cofactor evidence="9">
        <name>[4Fe-4S] cluster</name>
        <dbReference type="ChEBI" id="CHEBI:49883"/>
    </cofactor>
    <text evidence="9">Binds 2 [4Fe-4S] clusters per monomer.</text>
</comment>
<evidence type="ECO:0000313" key="12">
    <source>
        <dbReference type="Proteomes" id="UP000000788"/>
    </source>
</evidence>
<dbReference type="KEGG" id="pmj:P9211_00061"/>
<dbReference type="RefSeq" id="WP_012194562.1">
    <property type="nucleotide sequence ID" value="NC_009976.1"/>
</dbReference>
<sequence>MLETQDKLSHDFKEEAKRHGFSPVGIARIPGSNRIKMRTAALQRWLDAGYHGDMRWMEAPRRQSIQTLLKDVQSVLVVGLNYYIDAKISDPDKLLVARYAWGNDYHKVLEKRLKKLGRWLEQRKANCKWKICVDSSPLLEKAWAEEAGIGWIGKNSNLIDKKHGSWMVLGYLLCTEALTPDKPSTPLCGNCQKCIEACPTHAITEPFVVNAQKCLAYHNIENRNPKLPENIEKSMGKWIAGCDICQDVCPWNHQTMVSSKDPDVQPHEWVLNLSKDKILAWDDETWKKKLKNSALKRIKPWMWRRNAKLGNKAVNCTKLEK</sequence>
<gene>
    <name evidence="9" type="primary">queG</name>
    <name evidence="11" type="ordered locus">P9211_00061</name>
</gene>
<dbReference type="SUPFAM" id="SSF46548">
    <property type="entry name" value="alpha-helical ferredoxin"/>
    <property type="match status" value="1"/>
</dbReference>
<feature type="binding site" evidence="9">
    <location>
        <position position="194"/>
    </location>
    <ligand>
        <name>[4Fe-4S] cluster</name>
        <dbReference type="ChEBI" id="CHEBI:49883"/>
        <label>1</label>
    </ligand>
</feature>
<proteinExistence type="inferred from homology"/>
<keyword evidence="3 9" id="KW-0819">tRNA processing</keyword>
<organism evidence="11 12">
    <name type="scientific">Prochlorococcus marinus (strain MIT 9211)</name>
    <dbReference type="NCBI Taxonomy" id="93059"/>
    <lineage>
        <taxon>Bacteria</taxon>
        <taxon>Bacillati</taxon>
        <taxon>Cyanobacteriota</taxon>
        <taxon>Cyanophyceae</taxon>
        <taxon>Synechococcales</taxon>
        <taxon>Prochlorococcaceae</taxon>
        <taxon>Prochlorococcus</taxon>
    </lineage>
</organism>
<feature type="binding site" evidence="9">
    <location>
        <position position="245"/>
    </location>
    <ligand>
        <name>[4Fe-4S] cluster</name>
        <dbReference type="ChEBI" id="CHEBI:49883"/>
        <label>2</label>
    </ligand>
</feature>
<keyword evidence="1 9" id="KW-0004">4Fe-4S</keyword>
<comment type="subcellular location">
    <subcellularLocation>
        <location evidence="9">Cytoplasm</location>
    </subcellularLocation>
</comment>
<comment type="function">
    <text evidence="9">Catalyzes the conversion of epoxyqueuosine (oQ) to queuosine (Q), which is a hypermodified base found in the wobble positions of tRNA(Asp), tRNA(Asn), tRNA(His) and tRNA(Tyr).</text>
</comment>
<dbReference type="Gene3D" id="3.30.70.20">
    <property type="match status" value="1"/>
</dbReference>
<feature type="binding site" evidence="9">
    <location>
        <position position="191"/>
    </location>
    <ligand>
        <name>[4Fe-4S] cluster</name>
        <dbReference type="ChEBI" id="CHEBI:49883"/>
        <label>1</label>
    </ligand>
</feature>
<evidence type="ECO:0000256" key="9">
    <source>
        <dbReference type="HAMAP-Rule" id="MF_00916"/>
    </source>
</evidence>
<comment type="similarity">
    <text evidence="9">Belongs to the QueG family.</text>
</comment>
<dbReference type="GO" id="GO:0005737">
    <property type="term" value="C:cytoplasm"/>
    <property type="evidence" value="ECO:0007669"/>
    <property type="project" value="UniProtKB-SubCell"/>
</dbReference>
<dbReference type="eggNOG" id="COG1600">
    <property type="taxonomic scope" value="Bacteria"/>
</dbReference>
<feature type="binding site" evidence="9">
    <location>
        <position position="155"/>
    </location>
    <ligand>
        <name>cob(II)alamin</name>
        <dbReference type="ChEBI" id="CHEBI:16304"/>
    </ligand>
</feature>
<evidence type="ECO:0000256" key="5">
    <source>
        <dbReference type="ARBA" id="ARBA00022785"/>
    </source>
</evidence>
<feature type="binding site" evidence="9">
    <location>
        <position position="188"/>
    </location>
    <ligand>
        <name>[4Fe-4S] cluster</name>
        <dbReference type="ChEBI" id="CHEBI:49883"/>
        <label>1</label>
    </ligand>
</feature>
<feature type="binding site" evidence="9">
    <location>
        <position position="158"/>
    </location>
    <ligand>
        <name>cob(II)alamin</name>
        <dbReference type="ChEBI" id="CHEBI:16304"/>
    </ligand>
</feature>
<dbReference type="GO" id="GO:0051539">
    <property type="term" value="F:4 iron, 4 sulfur cluster binding"/>
    <property type="evidence" value="ECO:0007669"/>
    <property type="project" value="UniProtKB-KW"/>
</dbReference>
<evidence type="ECO:0000259" key="10">
    <source>
        <dbReference type="PROSITE" id="PS51379"/>
    </source>
</evidence>
<comment type="catalytic activity">
    <reaction evidence="9">
        <text>epoxyqueuosine(34) in tRNA + AH2 = queuosine(34) in tRNA + A + H2O</text>
        <dbReference type="Rhea" id="RHEA:32159"/>
        <dbReference type="Rhea" id="RHEA-COMP:18571"/>
        <dbReference type="Rhea" id="RHEA-COMP:18582"/>
        <dbReference type="ChEBI" id="CHEBI:13193"/>
        <dbReference type="ChEBI" id="CHEBI:15377"/>
        <dbReference type="ChEBI" id="CHEBI:17499"/>
        <dbReference type="ChEBI" id="CHEBI:194431"/>
        <dbReference type="ChEBI" id="CHEBI:194443"/>
        <dbReference type="EC" id="1.17.99.6"/>
    </reaction>
</comment>
<comment type="cofactor">
    <cofactor evidence="9">
        <name>cob(II)alamin</name>
        <dbReference type="ChEBI" id="CHEBI:16304"/>
    </cofactor>
</comment>